<dbReference type="GO" id="GO:0030915">
    <property type="term" value="C:Smc5-Smc6 complex"/>
    <property type="evidence" value="ECO:0007669"/>
    <property type="project" value="TreeGrafter"/>
</dbReference>
<keyword evidence="9" id="KW-0233">DNA recombination</keyword>
<evidence type="ECO:0000256" key="6">
    <source>
        <dbReference type="ARBA" id="ARBA00022763"/>
    </source>
</evidence>
<evidence type="ECO:0000256" key="4">
    <source>
        <dbReference type="ARBA" id="ARBA00022454"/>
    </source>
</evidence>
<proteinExistence type="inferred from homology"/>
<dbReference type="AlphaFoldDB" id="A0A7S4RJ75"/>
<keyword evidence="7" id="KW-0067">ATP-binding</keyword>
<evidence type="ECO:0000256" key="12">
    <source>
        <dbReference type="SAM" id="MobiDB-lite"/>
    </source>
</evidence>
<evidence type="ECO:0000256" key="3">
    <source>
        <dbReference type="ARBA" id="ARBA00006793"/>
    </source>
</evidence>
<evidence type="ECO:0000256" key="2">
    <source>
        <dbReference type="ARBA" id="ARBA00004286"/>
    </source>
</evidence>
<dbReference type="InterPro" id="IPR027417">
    <property type="entry name" value="P-loop_NTPase"/>
</dbReference>
<evidence type="ECO:0000256" key="5">
    <source>
        <dbReference type="ARBA" id="ARBA00022741"/>
    </source>
</evidence>
<dbReference type="GO" id="GO:0000724">
    <property type="term" value="P:double-strand break repair via homologous recombination"/>
    <property type="evidence" value="ECO:0007669"/>
    <property type="project" value="TreeGrafter"/>
</dbReference>
<feature type="compositionally biased region" description="Polar residues" evidence="12">
    <location>
        <begin position="78"/>
        <end position="87"/>
    </location>
</feature>
<feature type="region of interest" description="Disordered" evidence="12">
    <location>
        <begin position="1"/>
        <end position="96"/>
    </location>
</feature>
<comment type="subcellular location">
    <subcellularLocation>
        <location evidence="2">Chromosome</location>
    </subcellularLocation>
    <subcellularLocation>
        <location evidence="1">Nucleus</location>
    </subcellularLocation>
</comment>
<feature type="compositionally biased region" description="Basic and acidic residues" evidence="12">
    <location>
        <begin position="400"/>
        <end position="415"/>
    </location>
</feature>
<feature type="domain" description="RecF/RecN/SMC N-terminal" evidence="13">
    <location>
        <begin position="105"/>
        <end position="370"/>
    </location>
</feature>
<dbReference type="GO" id="GO:0035861">
    <property type="term" value="C:site of double-strand break"/>
    <property type="evidence" value="ECO:0007669"/>
    <property type="project" value="TreeGrafter"/>
</dbReference>
<dbReference type="InterPro" id="IPR003395">
    <property type="entry name" value="RecF/RecN/SMC_N"/>
</dbReference>
<evidence type="ECO:0000256" key="8">
    <source>
        <dbReference type="ARBA" id="ARBA00023054"/>
    </source>
</evidence>
<name>A0A7S4RJ75_9STRA</name>
<evidence type="ECO:0000259" key="13">
    <source>
        <dbReference type="Pfam" id="PF02463"/>
    </source>
</evidence>
<dbReference type="EMBL" id="HBNS01023076">
    <property type="protein sequence ID" value="CAE4613589.1"/>
    <property type="molecule type" value="Transcribed_RNA"/>
</dbReference>
<keyword evidence="11" id="KW-0539">Nucleus</keyword>
<keyword evidence="4" id="KW-0158">Chromosome</keyword>
<dbReference type="PANTHER" id="PTHR19306">
    <property type="entry name" value="STRUCTURAL MAINTENANCE OF CHROMOSOMES 5,6 SMC5, SMC6"/>
    <property type="match status" value="1"/>
</dbReference>
<reference evidence="14" key="1">
    <citation type="submission" date="2021-01" db="EMBL/GenBank/DDBJ databases">
        <authorList>
            <person name="Corre E."/>
            <person name="Pelletier E."/>
            <person name="Niang G."/>
            <person name="Scheremetjew M."/>
            <person name="Finn R."/>
            <person name="Kale V."/>
            <person name="Holt S."/>
            <person name="Cochrane G."/>
            <person name="Meng A."/>
            <person name="Brown T."/>
            <person name="Cohen L."/>
        </authorList>
    </citation>
    <scope>NUCLEOTIDE SEQUENCE</scope>
    <source>
        <strain evidence="14">GSO104</strain>
    </source>
</reference>
<dbReference type="PANTHER" id="PTHR19306:SF6">
    <property type="entry name" value="STRUCTURAL MAINTENANCE OF CHROMOSOMES PROTEIN 6"/>
    <property type="match status" value="1"/>
</dbReference>
<sequence>MSKPSSHRKRRAATEAGIDGNDEDVVQASNSSSPRKRRARVAAQDRGNHYQEDDEDMDAEEENEKNRGSTTKHRRSDQGVSADNSLILSERATNPVGKPPEAGVIKKIYVENFMCHRKLTVELCQNVNFINGANGSGKSAILAAVQICLGAGAKRTHRARNLKELVRKEAGSNCAGAKVRVTLLNRGDDGFQRDVYGDTITVERSISLRGGYNGYKLLDDQLKEKSRSKRDLDAMLDQLNIQVENPVAVLDQEEAKKFLMGKEEDKYAFFIKATELERLDQTYASAVDNIQDLEETKNRVSSSMVESKANVKKLYKEWQEFQELEKLEDKILDDRVLFAWSAYNVLNGKVHEQEKIAREIDTKLAKRQQELEKAESTLNVTDDEENVLKERMNRLTEEAKEAAGAKSNLEAELKKANAPLKKRQQDLSHMKREENNAKKRLKDATRHLQDARNQVIAAAGSAKTEEARRIAKIQKAEQTLAQARDQVDPLQESISLSLQKYEQLEPHVDQAKHNVSQVQSQLYAVSKKVKDLKSSSGGNSLAVFGQKCAAMRAKVDSMRRKFRGPVVGPLGAYLKIVEGKEHLAKIAESAIGGGLDRFIVTNDEDRALFMKLRRDLNCSSRECGVNQMVSHIWHTLFNIFLFF</sequence>
<dbReference type="Pfam" id="PF02463">
    <property type="entry name" value="SMC_N"/>
    <property type="match status" value="1"/>
</dbReference>
<feature type="compositionally biased region" description="Basic and acidic residues" evidence="12">
    <location>
        <begin position="423"/>
        <end position="438"/>
    </location>
</feature>
<dbReference type="GO" id="GO:0003684">
    <property type="term" value="F:damaged DNA binding"/>
    <property type="evidence" value="ECO:0007669"/>
    <property type="project" value="TreeGrafter"/>
</dbReference>
<dbReference type="GO" id="GO:0005634">
    <property type="term" value="C:nucleus"/>
    <property type="evidence" value="ECO:0007669"/>
    <property type="project" value="UniProtKB-SubCell"/>
</dbReference>
<accession>A0A7S4RJ75</accession>
<keyword evidence="6" id="KW-0227">DNA damage</keyword>
<feature type="compositionally biased region" description="Acidic residues" evidence="12">
    <location>
        <begin position="52"/>
        <end position="63"/>
    </location>
</feature>
<evidence type="ECO:0000256" key="10">
    <source>
        <dbReference type="ARBA" id="ARBA00023204"/>
    </source>
</evidence>
<comment type="similarity">
    <text evidence="3">Belongs to the SMC family. SMC6 subfamily.</text>
</comment>
<organism evidence="14">
    <name type="scientific">Ditylum brightwellii</name>
    <dbReference type="NCBI Taxonomy" id="49249"/>
    <lineage>
        <taxon>Eukaryota</taxon>
        <taxon>Sar</taxon>
        <taxon>Stramenopiles</taxon>
        <taxon>Ochrophyta</taxon>
        <taxon>Bacillariophyta</taxon>
        <taxon>Mediophyceae</taxon>
        <taxon>Lithodesmiophycidae</taxon>
        <taxon>Lithodesmiales</taxon>
        <taxon>Lithodesmiaceae</taxon>
        <taxon>Ditylum</taxon>
    </lineage>
</organism>
<evidence type="ECO:0000313" key="14">
    <source>
        <dbReference type="EMBL" id="CAE4613589.1"/>
    </source>
</evidence>
<gene>
    <name evidence="14" type="ORF">DBRI00130_LOCUS18232</name>
</gene>
<feature type="region of interest" description="Disordered" evidence="12">
    <location>
        <begin position="400"/>
        <end position="438"/>
    </location>
</feature>
<evidence type="ECO:0000256" key="1">
    <source>
        <dbReference type="ARBA" id="ARBA00004123"/>
    </source>
</evidence>
<protein>
    <recommendedName>
        <fullName evidence="13">RecF/RecN/SMC N-terminal domain-containing protein</fullName>
    </recommendedName>
</protein>
<dbReference type="Gene3D" id="3.40.50.300">
    <property type="entry name" value="P-loop containing nucleotide triphosphate hydrolases"/>
    <property type="match status" value="1"/>
</dbReference>
<dbReference type="SUPFAM" id="SSF52540">
    <property type="entry name" value="P-loop containing nucleoside triphosphate hydrolases"/>
    <property type="match status" value="1"/>
</dbReference>
<keyword evidence="8" id="KW-0175">Coiled coil</keyword>
<keyword evidence="5" id="KW-0547">Nucleotide-binding</keyword>
<evidence type="ECO:0000256" key="9">
    <source>
        <dbReference type="ARBA" id="ARBA00023172"/>
    </source>
</evidence>
<feature type="compositionally biased region" description="Basic residues" evidence="12">
    <location>
        <begin position="1"/>
        <end position="11"/>
    </location>
</feature>
<dbReference type="GO" id="GO:0003697">
    <property type="term" value="F:single-stranded DNA binding"/>
    <property type="evidence" value="ECO:0007669"/>
    <property type="project" value="TreeGrafter"/>
</dbReference>
<evidence type="ECO:0000256" key="11">
    <source>
        <dbReference type="ARBA" id="ARBA00023242"/>
    </source>
</evidence>
<evidence type="ECO:0000256" key="7">
    <source>
        <dbReference type="ARBA" id="ARBA00022840"/>
    </source>
</evidence>
<dbReference type="GO" id="GO:0005524">
    <property type="term" value="F:ATP binding"/>
    <property type="evidence" value="ECO:0007669"/>
    <property type="project" value="UniProtKB-KW"/>
</dbReference>
<keyword evidence="10" id="KW-0234">DNA repair</keyword>